<dbReference type="RefSeq" id="WP_119975131.1">
    <property type="nucleotide sequence ID" value="NZ_JBHSQA010000011.1"/>
</dbReference>
<feature type="domain" description="NAD-dependent epimerase/dehydratase" evidence="2">
    <location>
        <begin position="5"/>
        <end position="235"/>
    </location>
</feature>
<dbReference type="EMBL" id="QZVS01000087">
    <property type="protein sequence ID" value="RJT87795.1"/>
    <property type="molecule type" value="Genomic_DNA"/>
</dbReference>
<evidence type="ECO:0000256" key="1">
    <source>
        <dbReference type="ARBA" id="ARBA00007637"/>
    </source>
</evidence>
<name>A0A3A5MFA7_9MICO</name>
<evidence type="ECO:0000313" key="3">
    <source>
        <dbReference type="EMBL" id="RJT87795.1"/>
    </source>
</evidence>
<dbReference type="Gene3D" id="3.40.50.720">
    <property type="entry name" value="NAD(P)-binding Rossmann-like Domain"/>
    <property type="match status" value="1"/>
</dbReference>
<dbReference type="Pfam" id="PF01370">
    <property type="entry name" value="Epimerase"/>
    <property type="match status" value="1"/>
</dbReference>
<dbReference type="Proteomes" id="UP000272015">
    <property type="component" value="Unassembled WGS sequence"/>
</dbReference>
<comment type="similarity">
    <text evidence="1">Belongs to the NAD(P)-dependent epimerase/dehydratase family.</text>
</comment>
<organism evidence="3 4">
    <name type="scientific">Cryobacterium melibiosiphilum</name>
    <dbReference type="NCBI Taxonomy" id="995039"/>
    <lineage>
        <taxon>Bacteria</taxon>
        <taxon>Bacillati</taxon>
        <taxon>Actinomycetota</taxon>
        <taxon>Actinomycetes</taxon>
        <taxon>Micrococcales</taxon>
        <taxon>Microbacteriaceae</taxon>
        <taxon>Cryobacterium</taxon>
    </lineage>
</organism>
<dbReference type="AlphaFoldDB" id="A0A3A5MFA7"/>
<protein>
    <submittedName>
        <fullName evidence="3">NAD-dependent epimerase/dehydratase family protein</fullName>
    </submittedName>
</protein>
<sequence>MAKTLVIGGNGFIGSHLVDALTEAGHDVAAFDRFRSSEPTFKTPSATVLQGEFLSRSDLEAAIQGQEYVFHFLSTTTPATAESDPTLDIRTNVAQTVELLESCVEAGVKRVYFASTGGAIYGPQDKEDYSEVDRALPISPYGIGKLSIEHYLHYFRTKHGLESTALRISNPYGTRQKANKKQGLIPIALRQIALGRPVMRMGTGSMVRDYVFVEDLVRMITPMVGVETDFDLYNLGSGAGHSVSEIIESLRRVTDIDFAVNEVPVPPTFIDRVVLNTTRYRSEFTTTALTALDDGVRMTYEEIQGQLNA</sequence>
<accession>A0A3A5MFA7</accession>
<comment type="caution">
    <text evidence="3">The sequence shown here is derived from an EMBL/GenBank/DDBJ whole genome shotgun (WGS) entry which is preliminary data.</text>
</comment>
<proteinExistence type="inferred from homology"/>
<dbReference type="OrthoDB" id="9801785at2"/>
<dbReference type="Gene3D" id="3.90.25.10">
    <property type="entry name" value="UDP-galactose 4-epimerase, domain 1"/>
    <property type="match status" value="1"/>
</dbReference>
<evidence type="ECO:0000259" key="2">
    <source>
        <dbReference type="Pfam" id="PF01370"/>
    </source>
</evidence>
<evidence type="ECO:0000313" key="4">
    <source>
        <dbReference type="Proteomes" id="UP000272015"/>
    </source>
</evidence>
<dbReference type="PANTHER" id="PTHR43000">
    <property type="entry name" value="DTDP-D-GLUCOSE 4,6-DEHYDRATASE-RELATED"/>
    <property type="match status" value="1"/>
</dbReference>
<reference evidence="3 4" key="1">
    <citation type="submission" date="2018-09" db="EMBL/GenBank/DDBJ databases">
        <title>Novel species of Cryobacterium.</title>
        <authorList>
            <person name="Liu Q."/>
            <person name="Xin Y.-H."/>
        </authorList>
    </citation>
    <scope>NUCLEOTIDE SEQUENCE [LARGE SCALE GENOMIC DNA]</scope>
    <source>
        <strain evidence="3 4">Hh39</strain>
    </source>
</reference>
<dbReference type="SUPFAM" id="SSF51735">
    <property type="entry name" value="NAD(P)-binding Rossmann-fold domains"/>
    <property type="match status" value="1"/>
</dbReference>
<gene>
    <name evidence="3" type="ORF">D6T64_13115</name>
</gene>
<dbReference type="InterPro" id="IPR036291">
    <property type="entry name" value="NAD(P)-bd_dom_sf"/>
</dbReference>
<dbReference type="InterPro" id="IPR001509">
    <property type="entry name" value="Epimerase_deHydtase"/>
</dbReference>
<keyword evidence="4" id="KW-1185">Reference proteome</keyword>